<protein>
    <submittedName>
        <fullName evidence="2">Uncharacterized protein</fullName>
    </submittedName>
</protein>
<dbReference type="AlphaFoldDB" id="A0A368TRR6"/>
<evidence type="ECO:0000313" key="2">
    <source>
        <dbReference type="EMBL" id="RCV85923.1"/>
    </source>
</evidence>
<dbReference type="EMBL" id="QPIJ01000082">
    <property type="protein sequence ID" value="RCV85923.1"/>
    <property type="molecule type" value="Genomic_DNA"/>
</dbReference>
<name>A0A368TRR6_9GAMM</name>
<sequence>MKLTRRQLLKNGLLLGSSIPFSMSAAWAGQTGSTEVPQHGQINLYGTADSTTELGLGLRQKGWAPRYEGRLDPLMLSALPGGTLAAGFTDEAGLVLLTSLLVGRGRILALGRHTGGVHHLMSQRGPLVEPLAVEAGSWQAALGREYARLALTSTTGRHAQQFHRPTETPLNTSELSFLVRL</sequence>
<feature type="signal peptide" evidence="1">
    <location>
        <begin position="1"/>
        <end position="28"/>
    </location>
</feature>
<gene>
    <name evidence="2" type="ORF">DU506_19655</name>
</gene>
<keyword evidence="3" id="KW-1185">Reference proteome</keyword>
<reference evidence="2 3" key="1">
    <citation type="submission" date="2018-07" db="EMBL/GenBank/DDBJ databases">
        <title>Halomonas rutogse sp. nov., isolated from Lake TangqianCo on Tibetan Plateau.</title>
        <authorList>
            <person name="Lu H."/>
            <person name="Xing P."/>
            <person name="Wu Q."/>
        </authorList>
    </citation>
    <scope>NUCLEOTIDE SEQUENCE [LARGE SCALE GENOMIC DNA]</scope>
    <source>
        <strain evidence="2 3">TQ8S</strain>
    </source>
</reference>
<dbReference type="RefSeq" id="WP_114488562.1">
    <property type="nucleotide sequence ID" value="NZ_CBCSHM010000099.1"/>
</dbReference>
<evidence type="ECO:0000313" key="3">
    <source>
        <dbReference type="Proteomes" id="UP000253204"/>
    </source>
</evidence>
<dbReference type="PROSITE" id="PS51318">
    <property type="entry name" value="TAT"/>
    <property type="match status" value="1"/>
</dbReference>
<keyword evidence="1" id="KW-0732">Signal</keyword>
<dbReference type="Proteomes" id="UP000253204">
    <property type="component" value="Unassembled WGS sequence"/>
</dbReference>
<feature type="chain" id="PRO_5016736222" evidence="1">
    <location>
        <begin position="29"/>
        <end position="181"/>
    </location>
</feature>
<dbReference type="OrthoDB" id="6161791at2"/>
<evidence type="ECO:0000256" key="1">
    <source>
        <dbReference type="SAM" id="SignalP"/>
    </source>
</evidence>
<accession>A0A368TRR6</accession>
<organism evidence="2 3">
    <name type="scientific">Vreelandella rituensis</name>
    <dbReference type="NCBI Taxonomy" id="2282306"/>
    <lineage>
        <taxon>Bacteria</taxon>
        <taxon>Pseudomonadati</taxon>
        <taxon>Pseudomonadota</taxon>
        <taxon>Gammaproteobacteria</taxon>
        <taxon>Oceanospirillales</taxon>
        <taxon>Halomonadaceae</taxon>
        <taxon>Vreelandella</taxon>
    </lineage>
</organism>
<comment type="caution">
    <text evidence="2">The sequence shown here is derived from an EMBL/GenBank/DDBJ whole genome shotgun (WGS) entry which is preliminary data.</text>
</comment>
<proteinExistence type="predicted"/>
<dbReference type="InterPro" id="IPR006311">
    <property type="entry name" value="TAT_signal"/>
</dbReference>